<proteinExistence type="predicted"/>
<name>A0A1M6EE65_9CLOT</name>
<accession>A0A1M6EE65</accession>
<sequence>MQYSLSLTFITQNGSKSNITIADAKSDLSNEDVTALVKKILELDIFTSKNGPLISFHSAMLTEKNSKDFDIQLD</sequence>
<dbReference type="Proteomes" id="UP000184241">
    <property type="component" value="Unassembled WGS sequence"/>
</dbReference>
<dbReference type="EMBL" id="FQXU01000022">
    <property type="protein sequence ID" value="SHI83817.1"/>
    <property type="molecule type" value="Genomic_DNA"/>
</dbReference>
<dbReference type="AlphaFoldDB" id="A0A1M6EE65"/>
<protein>
    <recommendedName>
        <fullName evidence="3">DUF2922 domain-containing protein</fullName>
    </recommendedName>
</protein>
<evidence type="ECO:0000313" key="2">
    <source>
        <dbReference type="Proteomes" id="UP000184241"/>
    </source>
</evidence>
<evidence type="ECO:0008006" key="3">
    <source>
        <dbReference type="Google" id="ProtNLM"/>
    </source>
</evidence>
<dbReference type="InterPro" id="IPR021321">
    <property type="entry name" value="DUF2922"/>
</dbReference>
<organism evidence="1 2">
    <name type="scientific">Clostridium intestinale DSM 6191</name>
    <dbReference type="NCBI Taxonomy" id="1121320"/>
    <lineage>
        <taxon>Bacteria</taxon>
        <taxon>Bacillati</taxon>
        <taxon>Bacillota</taxon>
        <taxon>Clostridia</taxon>
        <taxon>Eubacteriales</taxon>
        <taxon>Clostridiaceae</taxon>
        <taxon>Clostridium</taxon>
    </lineage>
</organism>
<reference evidence="1 2" key="1">
    <citation type="submission" date="2016-11" db="EMBL/GenBank/DDBJ databases">
        <authorList>
            <person name="Jaros S."/>
            <person name="Januszkiewicz K."/>
            <person name="Wedrychowicz H."/>
        </authorList>
    </citation>
    <scope>NUCLEOTIDE SEQUENCE [LARGE SCALE GENOMIC DNA]</scope>
    <source>
        <strain evidence="1 2">DSM 6191</strain>
    </source>
</reference>
<dbReference type="RefSeq" id="WP_073022711.1">
    <property type="nucleotide sequence ID" value="NZ_FQXU01000022.1"/>
</dbReference>
<gene>
    <name evidence="1" type="ORF">SAMN02745941_04426</name>
</gene>
<evidence type="ECO:0000313" key="1">
    <source>
        <dbReference type="EMBL" id="SHI83817.1"/>
    </source>
</evidence>
<dbReference type="Pfam" id="PF11148">
    <property type="entry name" value="DUF2922"/>
    <property type="match status" value="1"/>
</dbReference>